<sequence length="167" mass="18409">MSQLAVRTGGLTKDALLIRLHEAQVQMNAYAMTFILDEGFIVSTSSYTVDLEILSLADLGLPAGAHYSEVLAVAAAAGLQPCPAELGPHMRLQLLEQLEDRTADTQTERGAPRGSITVASKPLKEDDDFPKGLYLRRLDGCLWLRGYRSWSGHIWRPEDVFAFAHRA</sequence>
<dbReference type="Proteomes" id="UP001221189">
    <property type="component" value="Unassembled WGS sequence"/>
</dbReference>
<comment type="caution">
    <text evidence="1">The sequence shown here is derived from an EMBL/GenBank/DDBJ whole genome shotgun (WGS) entry which is preliminary data.</text>
</comment>
<accession>A0ABT5K9F6</accession>
<evidence type="ECO:0000313" key="2">
    <source>
        <dbReference type="Proteomes" id="UP001221189"/>
    </source>
</evidence>
<evidence type="ECO:0000313" key="1">
    <source>
        <dbReference type="EMBL" id="MDC8770542.1"/>
    </source>
</evidence>
<evidence type="ECO:0008006" key="3">
    <source>
        <dbReference type="Google" id="ProtNLM"/>
    </source>
</evidence>
<reference evidence="1 2" key="1">
    <citation type="submission" date="2022-10" db="EMBL/GenBank/DDBJ databases">
        <title>Paucibacter sp. hw1 Genome sequencing.</title>
        <authorList>
            <person name="Park S."/>
        </authorList>
    </citation>
    <scope>NUCLEOTIDE SEQUENCE [LARGE SCALE GENOMIC DNA]</scope>
    <source>
        <strain evidence="2">hw1</strain>
    </source>
</reference>
<organism evidence="1 2">
    <name type="scientific">Roseateles albus</name>
    <dbReference type="NCBI Taxonomy" id="2987525"/>
    <lineage>
        <taxon>Bacteria</taxon>
        <taxon>Pseudomonadati</taxon>
        <taxon>Pseudomonadota</taxon>
        <taxon>Betaproteobacteria</taxon>
        <taxon>Burkholderiales</taxon>
        <taxon>Sphaerotilaceae</taxon>
        <taxon>Roseateles</taxon>
    </lineage>
</organism>
<protein>
    <recommendedName>
        <fullName evidence="3">Helicase</fullName>
    </recommendedName>
</protein>
<name>A0ABT5K9F6_9BURK</name>
<dbReference type="RefSeq" id="WP_273598982.1">
    <property type="nucleotide sequence ID" value="NZ_JAQQXT010000002.1"/>
</dbReference>
<proteinExistence type="predicted"/>
<dbReference type="EMBL" id="JAQQXT010000002">
    <property type="protein sequence ID" value="MDC8770542.1"/>
    <property type="molecule type" value="Genomic_DNA"/>
</dbReference>
<gene>
    <name evidence="1" type="ORF">PRZ03_03075</name>
</gene>
<keyword evidence="2" id="KW-1185">Reference proteome</keyword>